<dbReference type="AlphaFoldDB" id="A0A6C0LFJ1"/>
<feature type="region of interest" description="Disordered" evidence="1">
    <location>
        <begin position="297"/>
        <end position="343"/>
    </location>
</feature>
<evidence type="ECO:0000256" key="1">
    <source>
        <dbReference type="SAM" id="MobiDB-lite"/>
    </source>
</evidence>
<organism evidence="2">
    <name type="scientific">viral metagenome</name>
    <dbReference type="NCBI Taxonomy" id="1070528"/>
    <lineage>
        <taxon>unclassified sequences</taxon>
        <taxon>metagenomes</taxon>
        <taxon>organismal metagenomes</taxon>
    </lineage>
</organism>
<feature type="compositionally biased region" description="Low complexity" evidence="1">
    <location>
        <begin position="221"/>
        <end position="239"/>
    </location>
</feature>
<feature type="compositionally biased region" description="Basic residues" evidence="1">
    <location>
        <begin position="308"/>
        <end position="343"/>
    </location>
</feature>
<dbReference type="EMBL" id="MN740471">
    <property type="protein sequence ID" value="QHU28334.1"/>
    <property type="molecule type" value="Genomic_DNA"/>
</dbReference>
<proteinExistence type="predicted"/>
<feature type="region of interest" description="Disordered" evidence="1">
    <location>
        <begin position="209"/>
        <end position="277"/>
    </location>
</feature>
<feature type="compositionally biased region" description="Low complexity" evidence="1">
    <location>
        <begin position="297"/>
        <end position="306"/>
    </location>
</feature>
<accession>A0A6C0LFJ1</accession>
<reference evidence="2" key="1">
    <citation type="journal article" date="2020" name="Nature">
        <title>Giant virus diversity and host interactions through global metagenomics.</title>
        <authorList>
            <person name="Schulz F."/>
            <person name="Roux S."/>
            <person name="Paez-Espino D."/>
            <person name="Jungbluth S."/>
            <person name="Walsh D.A."/>
            <person name="Denef V.J."/>
            <person name="McMahon K.D."/>
            <person name="Konstantinidis K.T."/>
            <person name="Eloe-Fadrosh E.A."/>
            <person name="Kyrpides N.C."/>
            <person name="Woyke T."/>
        </authorList>
    </citation>
    <scope>NUCLEOTIDE SEQUENCE</scope>
    <source>
        <strain evidence="2">GVMAG-M-3300027770-73</strain>
    </source>
</reference>
<protein>
    <submittedName>
        <fullName evidence="2">Uncharacterized protein</fullName>
    </submittedName>
</protein>
<evidence type="ECO:0000313" key="2">
    <source>
        <dbReference type="EMBL" id="QHU28334.1"/>
    </source>
</evidence>
<name>A0A6C0LFJ1_9ZZZZ</name>
<sequence length="343" mass="37418">MSRLLETQKLGRVLQAHKSEYLKIPSGIIIKCSATNWKGKYDFDFQPGESLPNWDQDIHYANQISISSSGDKILMLLIERSGMNDAIVFLFKDIHGYYEEINQELAFSSLRNHFYNNLDDPLKEYFDVAQEEVSMIMVSRFAIQSIPIHGNPLDYKTIQTELAADAIKPIMCAVSFTDNDAGREAEAAAAETAPIEAAAREAVIRETAARETAARGRKRGPAPSSAAAAYAPSSAAVSSTRGRNRGIAPSSAAVSSTPGRKRGPAAAPPAADPPAADIDPELEAYWAAYADYAASSAAARAPSSAAVKKSRTGRGGKKRKGKMTKRKMMKKRKTMRKRKMTKR</sequence>